<reference evidence="2" key="1">
    <citation type="submission" date="2020-01" db="EMBL/GenBank/DDBJ databases">
        <authorList>
            <person name="Mishra B."/>
        </authorList>
    </citation>
    <scope>NUCLEOTIDE SEQUENCE [LARGE SCALE GENOMIC DNA]</scope>
</reference>
<name>A0A6D2HR36_9BRAS</name>
<feature type="region of interest" description="Disordered" evidence="1">
    <location>
        <begin position="84"/>
        <end position="146"/>
    </location>
</feature>
<keyword evidence="3" id="KW-1185">Reference proteome</keyword>
<evidence type="ECO:0000256" key="1">
    <source>
        <dbReference type="SAM" id="MobiDB-lite"/>
    </source>
</evidence>
<protein>
    <submittedName>
        <fullName evidence="2">Uncharacterized protein</fullName>
    </submittedName>
</protein>
<proteinExistence type="predicted"/>
<evidence type="ECO:0000313" key="2">
    <source>
        <dbReference type="EMBL" id="CAA7016990.1"/>
    </source>
</evidence>
<gene>
    <name evidence="2" type="ORF">MERR_LOCUS4225</name>
</gene>
<dbReference type="EMBL" id="CACVBM020000277">
    <property type="protein sequence ID" value="CAA7016990.1"/>
    <property type="molecule type" value="Genomic_DNA"/>
</dbReference>
<dbReference type="AlphaFoldDB" id="A0A6D2HR36"/>
<dbReference type="Proteomes" id="UP000467841">
    <property type="component" value="Unassembled WGS sequence"/>
</dbReference>
<comment type="caution">
    <text evidence="2">The sequence shown here is derived from an EMBL/GenBank/DDBJ whole genome shotgun (WGS) entry which is preliminary data.</text>
</comment>
<evidence type="ECO:0000313" key="3">
    <source>
        <dbReference type="Proteomes" id="UP000467841"/>
    </source>
</evidence>
<accession>A0A6D2HR36</accession>
<organism evidence="2 3">
    <name type="scientific">Microthlaspi erraticum</name>
    <dbReference type="NCBI Taxonomy" id="1685480"/>
    <lineage>
        <taxon>Eukaryota</taxon>
        <taxon>Viridiplantae</taxon>
        <taxon>Streptophyta</taxon>
        <taxon>Embryophyta</taxon>
        <taxon>Tracheophyta</taxon>
        <taxon>Spermatophyta</taxon>
        <taxon>Magnoliopsida</taxon>
        <taxon>eudicotyledons</taxon>
        <taxon>Gunneridae</taxon>
        <taxon>Pentapetalae</taxon>
        <taxon>rosids</taxon>
        <taxon>malvids</taxon>
        <taxon>Brassicales</taxon>
        <taxon>Brassicaceae</taxon>
        <taxon>Coluteocarpeae</taxon>
        <taxon>Microthlaspi</taxon>
    </lineage>
</organism>
<sequence length="146" mass="16017">MEPDRIRDQAMRKRRFVDALVEDMEREAALRSPVIAGNGQQQTEEEDDDHIILQWESRMDDDGSFQQYGSFMGYNVMKAVEAEPSQKKAQLSGETEDPDASEIEPLSDASDALTKLQADYIGSGTPSPNLSHIDGGAVGPVPPPVP</sequence>